<keyword evidence="5" id="KW-1185">Reference proteome</keyword>
<dbReference type="Gene3D" id="3.30.40.10">
    <property type="entry name" value="Zinc/RING finger domain, C3HC4 (zinc finger)"/>
    <property type="match status" value="1"/>
</dbReference>
<evidence type="ECO:0000256" key="1">
    <source>
        <dbReference type="PROSITE-ProRule" id="PRU00175"/>
    </source>
</evidence>
<feature type="region of interest" description="Disordered" evidence="2">
    <location>
        <begin position="399"/>
        <end position="418"/>
    </location>
</feature>
<accession>A0AAN9PMX8</accession>
<feature type="region of interest" description="Disordered" evidence="2">
    <location>
        <begin position="781"/>
        <end position="801"/>
    </location>
</feature>
<dbReference type="Proteomes" id="UP001359559">
    <property type="component" value="Unassembled WGS sequence"/>
</dbReference>
<dbReference type="Pfam" id="PF13920">
    <property type="entry name" value="zf-C3HC4_3"/>
    <property type="match status" value="1"/>
</dbReference>
<dbReference type="InterPro" id="IPR001841">
    <property type="entry name" value="Znf_RING"/>
</dbReference>
<proteinExistence type="predicted"/>
<dbReference type="CDD" id="cd16647">
    <property type="entry name" value="mRING-HC-C3HC5_NEU1"/>
    <property type="match status" value="1"/>
</dbReference>
<feature type="compositionally biased region" description="Basic and acidic residues" evidence="2">
    <location>
        <begin position="703"/>
        <end position="713"/>
    </location>
</feature>
<keyword evidence="1" id="KW-0863">Zinc-finger</keyword>
<protein>
    <recommendedName>
        <fullName evidence="3">RING-type domain-containing protein</fullName>
    </recommendedName>
</protein>
<dbReference type="PANTHER" id="PTHR47820">
    <property type="entry name" value="BNAC05G24000D PROTEIN"/>
    <property type="match status" value="1"/>
</dbReference>
<keyword evidence="1" id="KW-0479">Metal-binding</keyword>
<feature type="region of interest" description="Disordered" evidence="2">
    <location>
        <begin position="57"/>
        <end position="93"/>
    </location>
</feature>
<dbReference type="EMBL" id="JAYKXN010000003">
    <property type="protein sequence ID" value="KAK7303829.1"/>
    <property type="molecule type" value="Genomic_DNA"/>
</dbReference>
<organism evidence="4 5">
    <name type="scientific">Clitoria ternatea</name>
    <name type="common">Butterfly pea</name>
    <dbReference type="NCBI Taxonomy" id="43366"/>
    <lineage>
        <taxon>Eukaryota</taxon>
        <taxon>Viridiplantae</taxon>
        <taxon>Streptophyta</taxon>
        <taxon>Embryophyta</taxon>
        <taxon>Tracheophyta</taxon>
        <taxon>Spermatophyta</taxon>
        <taxon>Magnoliopsida</taxon>
        <taxon>eudicotyledons</taxon>
        <taxon>Gunneridae</taxon>
        <taxon>Pentapetalae</taxon>
        <taxon>rosids</taxon>
        <taxon>fabids</taxon>
        <taxon>Fabales</taxon>
        <taxon>Fabaceae</taxon>
        <taxon>Papilionoideae</taxon>
        <taxon>50 kb inversion clade</taxon>
        <taxon>NPAAA clade</taxon>
        <taxon>indigoferoid/millettioid clade</taxon>
        <taxon>Phaseoleae</taxon>
        <taxon>Clitoria</taxon>
    </lineage>
</organism>
<dbReference type="PANTHER" id="PTHR47820:SF3">
    <property type="entry name" value="OS07G0499800 PROTEIN"/>
    <property type="match status" value="1"/>
</dbReference>
<dbReference type="PROSITE" id="PS50089">
    <property type="entry name" value="ZF_RING_2"/>
    <property type="match status" value="1"/>
</dbReference>
<evidence type="ECO:0000313" key="5">
    <source>
        <dbReference type="Proteomes" id="UP001359559"/>
    </source>
</evidence>
<dbReference type="InterPro" id="IPR013083">
    <property type="entry name" value="Znf_RING/FYVE/PHD"/>
</dbReference>
<sequence length="923" mass="104444">MASSQVEIASSSPFGYVLRDRNHRDGCREGNVKATHAAFQRNIKNFVMDHLNTCMSMSSDPTTNENNNNNNNSSSVQNNDSINGSWASKAPRIKKGNLERLHLERANHVINNNKDETSLASLISPRHSRLLDRWAARQARDMVSNLENEAKLLSMDNNDNGNKNNDNKVLISRTSSSMSDESPSGTSKLVASSLVQMWEKRLNQTNGSKSNTSVEKTNPGAAATATCCNNENAFAVEEQCLDGAPLNDDSFPDWESDRTAHSDQRRFSSESDRVSVVDIIKKLTATNQNQGPPSYCGDENEQERCNGGGGSSVTSSPRREHESVGGGGGGLTTQQEHPEQKVPRIRGRQALNNLLMQLENDKHGELKNLAERGAVSKFPQRGRIQSLLRLRLLQRSVAANESSHQKSTASEVNRQPQGSAIMQLREKFSSGTELKIKDQVDKANPRSPKKEIVNNNNSTQLENSPATNQISKETSSKTAQPTESTQKSVSQTTVDHSREEAHPSSDVINQETCFQAQHYDSQEPAEATTSMTDSNPNEATTDRVETSNEQNDMAKSSYDVTVNEEEASNQQYAEPSYEEISNQNYAENCYDETEEAEEINQINDETNYDWISEISRPRSYWEQLRQAWYGEMLNTDSHNEDIRKLLERRTVSTFLSSGFREKMDRLMESHRGTRTHLVNRQVDEVDNQRLVAFLQEQRLSTRTQEDGGERREEEENEEEEEEEEEEEDKEEEEEENVNEHEGESMTGGSYHEVGDYSNQSSSWSYRDNEAADDFDRVVSTFSQPDQSQSFDRDSRRYSSSTNHHSIEMDLIYDLRGHMEQLYHEMSELRKSIKGCMDVQMQLQQSMNQEVHTVKKEEKKSYKRAPKKGNCCRICHDKKVDSVLYRCGHMCACLECANELQWNSGKCPICLAKIVDVVRVYVDG</sequence>
<gene>
    <name evidence="4" type="ORF">RJT34_14746</name>
</gene>
<dbReference type="AlphaFoldDB" id="A0AAN9PMX8"/>
<feature type="domain" description="RING-type" evidence="3">
    <location>
        <begin position="871"/>
        <end position="909"/>
    </location>
</feature>
<evidence type="ECO:0000313" key="4">
    <source>
        <dbReference type="EMBL" id="KAK7303829.1"/>
    </source>
</evidence>
<evidence type="ECO:0000256" key="2">
    <source>
        <dbReference type="SAM" id="MobiDB-lite"/>
    </source>
</evidence>
<feature type="region of interest" description="Disordered" evidence="2">
    <location>
        <begin position="696"/>
        <end position="764"/>
    </location>
</feature>
<feature type="compositionally biased region" description="Polar residues" evidence="2">
    <location>
        <begin position="527"/>
        <end position="539"/>
    </location>
</feature>
<feature type="region of interest" description="Disordered" evidence="2">
    <location>
        <begin position="519"/>
        <end position="576"/>
    </location>
</feature>
<dbReference type="GO" id="GO:0008270">
    <property type="term" value="F:zinc ion binding"/>
    <property type="evidence" value="ECO:0007669"/>
    <property type="project" value="UniProtKB-KW"/>
</dbReference>
<feature type="region of interest" description="Disordered" evidence="2">
    <location>
        <begin position="247"/>
        <end position="270"/>
    </location>
</feature>
<dbReference type="SUPFAM" id="SSF57850">
    <property type="entry name" value="RING/U-box"/>
    <property type="match status" value="1"/>
</dbReference>
<name>A0AAN9PMX8_CLITE</name>
<comment type="caution">
    <text evidence="4">The sequence shown here is derived from an EMBL/GenBank/DDBJ whole genome shotgun (WGS) entry which is preliminary data.</text>
</comment>
<feature type="compositionally biased region" description="Basic and acidic residues" evidence="2">
    <location>
        <begin position="430"/>
        <end position="452"/>
    </location>
</feature>
<feature type="region of interest" description="Disordered" evidence="2">
    <location>
        <begin position="284"/>
        <end position="344"/>
    </location>
</feature>
<feature type="compositionally biased region" description="Polar residues" evidence="2">
    <location>
        <begin position="453"/>
        <end position="494"/>
    </location>
</feature>
<evidence type="ECO:0000259" key="3">
    <source>
        <dbReference type="PROSITE" id="PS50089"/>
    </source>
</evidence>
<dbReference type="SMART" id="SM00184">
    <property type="entry name" value="RING"/>
    <property type="match status" value="1"/>
</dbReference>
<keyword evidence="1" id="KW-0862">Zinc</keyword>
<feature type="compositionally biased region" description="Polar residues" evidence="2">
    <location>
        <begin position="547"/>
        <end position="560"/>
    </location>
</feature>
<feature type="compositionally biased region" description="Low complexity" evidence="2">
    <location>
        <begin position="64"/>
        <end position="83"/>
    </location>
</feature>
<reference evidence="4 5" key="1">
    <citation type="submission" date="2024-01" db="EMBL/GenBank/DDBJ databases">
        <title>The genomes of 5 underutilized Papilionoideae crops provide insights into root nodulation and disease resistance.</title>
        <authorList>
            <person name="Yuan L."/>
        </authorList>
    </citation>
    <scope>NUCLEOTIDE SEQUENCE [LARGE SCALE GENOMIC DNA]</scope>
    <source>
        <strain evidence="4">LY-2023</strain>
        <tissue evidence="4">Leaf</tissue>
    </source>
</reference>
<feature type="compositionally biased region" description="Basic and acidic residues" evidence="2">
    <location>
        <begin position="255"/>
        <end position="270"/>
    </location>
</feature>
<feature type="region of interest" description="Disordered" evidence="2">
    <location>
        <begin position="430"/>
        <end position="507"/>
    </location>
</feature>
<feature type="compositionally biased region" description="Acidic residues" evidence="2">
    <location>
        <begin position="714"/>
        <end position="736"/>
    </location>
</feature>